<dbReference type="EMBL" id="AWVJ01000190">
    <property type="protein sequence ID" value="ERK41644.1"/>
    <property type="molecule type" value="Genomic_DNA"/>
</dbReference>
<keyword evidence="2" id="KW-1185">Reference proteome</keyword>
<organism evidence="1 2">
    <name type="scientific">Eubacterium ramulus ATCC 29099</name>
    <dbReference type="NCBI Taxonomy" id="1256908"/>
    <lineage>
        <taxon>Bacteria</taxon>
        <taxon>Bacillati</taxon>
        <taxon>Bacillota</taxon>
        <taxon>Clostridia</taxon>
        <taxon>Eubacteriales</taxon>
        <taxon>Eubacteriaceae</taxon>
        <taxon>Eubacterium</taxon>
    </lineage>
</organism>
<dbReference type="Proteomes" id="UP000016608">
    <property type="component" value="Unassembled WGS sequence"/>
</dbReference>
<name>U2PD72_EUBRA</name>
<sequence>MVYYPQLHRRRILHCTGFFLFDLQEMQIKRKNKDATKKKQEEE</sequence>
<evidence type="ECO:0000313" key="2">
    <source>
        <dbReference type="Proteomes" id="UP000016608"/>
    </source>
</evidence>
<comment type="caution">
    <text evidence="1">The sequence shown here is derived from an EMBL/GenBank/DDBJ whole genome shotgun (WGS) entry which is preliminary data.</text>
</comment>
<protein>
    <submittedName>
        <fullName evidence="1">Uncharacterized protein</fullName>
    </submittedName>
</protein>
<gene>
    <name evidence="1" type="ORF">HMPREF0373_03151</name>
</gene>
<proteinExistence type="predicted"/>
<dbReference type="HOGENOM" id="CLU_3233787_0_0_9"/>
<dbReference type="PATRIC" id="fig|1256908.3.peg.2892"/>
<accession>U2PD72</accession>
<dbReference type="AlphaFoldDB" id="U2PD72"/>
<reference evidence="1 2" key="1">
    <citation type="submission" date="2013-06" db="EMBL/GenBank/DDBJ databases">
        <authorList>
            <person name="Weinstock G."/>
            <person name="Sodergren E."/>
            <person name="Lobos E.A."/>
            <person name="Fulton L."/>
            <person name="Fulton R."/>
            <person name="Courtney L."/>
            <person name="Fronick C."/>
            <person name="O'Laughlin M."/>
            <person name="Godfrey J."/>
            <person name="Wilson R.M."/>
            <person name="Miner T."/>
            <person name="Farmer C."/>
            <person name="Delehaunty K."/>
            <person name="Cordes M."/>
            <person name="Minx P."/>
            <person name="Tomlinson C."/>
            <person name="Chen J."/>
            <person name="Wollam A."/>
            <person name="Pepin K.H."/>
            <person name="Bhonagiri V."/>
            <person name="Zhang X."/>
            <person name="Warren W."/>
            <person name="Mitreva M."/>
            <person name="Mardis E.R."/>
            <person name="Wilson R.K."/>
        </authorList>
    </citation>
    <scope>NUCLEOTIDE SEQUENCE [LARGE SCALE GENOMIC DNA]</scope>
    <source>
        <strain evidence="1 2">ATCC 29099</strain>
    </source>
</reference>
<evidence type="ECO:0000313" key="1">
    <source>
        <dbReference type="EMBL" id="ERK41644.1"/>
    </source>
</evidence>